<keyword evidence="5" id="KW-0949">S-adenosyl-L-methionine</keyword>
<accession>A0A4R7W4P0</accession>
<keyword evidence="3 7" id="KW-0489">Methyltransferase</keyword>
<dbReference type="GO" id="GO:0032259">
    <property type="term" value="P:methylation"/>
    <property type="evidence" value="ECO:0007669"/>
    <property type="project" value="UniProtKB-KW"/>
</dbReference>
<gene>
    <name evidence="7" type="ORF">CLV71_10146</name>
</gene>
<dbReference type="InterPro" id="IPR012818">
    <property type="entry name" value="CbiE"/>
</dbReference>
<keyword evidence="2" id="KW-0169">Cobalamin biosynthesis</keyword>
<dbReference type="AlphaFoldDB" id="A0A4R7W4P0"/>
<feature type="domain" description="Tetrapyrrole methylase" evidence="6">
    <location>
        <begin position="1"/>
        <end position="182"/>
    </location>
</feature>
<protein>
    <submittedName>
        <fullName evidence="7">Precorrin-6Y C5,15-methyltransferase (Decarboxylating)</fullName>
    </submittedName>
</protein>
<dbReference type="CDD" id="cd02440">
    <property type="entry name" value="AdoMet_MTases"/>
    <property type="match status" value="1"/>
</dbReference>
<dbReference type="Gene3D" id="3.40.1010.10">
    <property type="entry name" value="Cobalt-precorrin-4 Transmethylase, Domain 1"/>
    <property type="match status" value="1"/>
</dbReference>
<keyword evidence="4 7" id="KW-0808">Transferase</keyword>
<dbReference type="InterPro" id="IPR000878">
    <property type="entry name" value="4pyrrol_Mease"/>
</dbReference>
<organism evidence="7 8">
    <name type="scientific">Actinophytocola oryzae</name>
    <dbReference type="NCBI Taxonomy" id="502181"/>
    <lineage>
        <taxon>Bacteria</taxon>
        <taxon>Bacillati</taxon>
        <taxon>Actinomycetota</taxon>
        <taxon>Actinomycetes</taxon>
        <taxon>Pseudonocardiales</taxon>
        <taxon>Pseudonocardiaceae</taxon>
    </lineage>
</organism>
<evidence type="ECO:0000313" key="7">
    <source>
        <dbReference type="EMBL" id="TDV57175.1"/>
    </source>
</evidence>
<dbReference type="GO" id="GO:0009236">
    <property type="term" value="P:cobalamin biosynthetic process"/>
    <property type="evidence" value="ECO:0007669"/>
    <property type="project" value="UniProtKB-UniPathway"/>
</dbReference>
<dbReference type="Proteomes" id="UP000294927">
    <property type="component" value="Unassembled WGS sequence"/>
</dbReference>
<dbReference type="Gene3D" id="3.30.950.10">
    <property type="entry name" value="Methyltransferase, Cobalt-precorrin-4 Transmethylase, Domain 2"/>
    <property type="match status" value="1"/>
</dbReference>
<name>A0A4R7W4P0_9PSEU</name>
<dbReference type="InterPro" id="IPR014776">
    <property type="entry name" value="4pyrrole_Mease_sub2"/>
</dbReference>
<sequence>MVGIGADGWDGLSPAARLEVDEAEVVIGSSRQLALLPASRALRVAWPSPLLPAVEPLLAEHAGRRVCVLASGDPMLFGIGGTLVRLLGEAAVRVVPHPSSVSLACARLGWPVEDVEVVSLVGRPVESLLVLPNRRVLVLSAGAGTPERVAELLRTRGYGPTPMTVLEDLGGPGERRHDGTAATWQASVGALNVIALDCRAAPGVSPLGRTPGLPDDAFDHDGALTKREVRAVTLAALAPLPGQLLWDVGAGAGSVAIEWLRTHPACRAVAVEPRAERASRISANAAALGVPGLTVVHGRAPEALADLPHPDAVFVGGGVSADGVLAACWGALPAGGRLVANAVTLESEAVLTRWHAGVGGTLTRIEVSRAAPIGGFTGWKPMMPVTQWEVVRT</sequence>
<evidence type="ECO:0000256" key="2">
    <source>
        <dbReference type="ARBA" id="ARBA00022573"/>
    </source>
</evidence>
<comment type="caution">
    <text evidence="7">The sequence shown here is derived from an EMBL/GenBank/DDBJ whole genome shotgun (WGS) entry which is preliminary data.</text>
</comment>
<dbReference type="InterPro" id="IPR014008">
    <property type="entry name" value="Cbl_synth_MTase_CbiT"/>
</dbReference>
<dbReference type="Gene3D" id="3.40.50.150">
    <property type="entry name" value="Vaccinia Virus protein VP39"/>
    <property type="match status" value="1"/>
</dbReference>
<reference evidence="7 8" key="1">
    <citation type="submission" date="2019-03" db="EMBL/GenBank/DDBJ databases">
        <title>Genomic Encyclopedia of Archaeal and Bacterial Type Strains, Phase II (KMG-II): from individual species to whole genera.</title>
        <authorList>
            <person name="Goeker M."/>
        </authorList>
    </citation>
    <scope>NUCLEOTIDE SEQUENCE [LARGE SCALE GENOMIC DNA]</scope>
    <source>
        <strain evidence="7 8">DSM 45499</strain>
    </source>
</reference>
<dbReference type="InterPro" id="IPR014777">
    <property type="entry name" value="4pyrrole_Mease_sub1"/>
</dbReference>
<evidence type="ECO:0000259" key="6">
    <source>
        <dbReference type="Pfam" id="PF00590"/>
    </source>
</evidence>
<dbReference type="PANTHER" id="PTHR43182">
    <property type="entry name" value="COBALT-PRECORRIN-6B C(15)-METHYLTRANSFERASE (DECARBOXYLATING)"/>
    <property type="match status" value="1"/>
</dbReference>
<dbReference type="UniPathway" id="UPA00148"/>
<dbReference type="InterPro" id="IPR029063">
    <property type="entry name" value="SAM-dependent_MTases_sf"/>
</dbReference>
<evidence type="ECO:0000256" key="3">
    <source>
        <dbReference type="ARBA" id="ARBA00022603"/>
    </source>
</evidence>
<keyword evidence="8" id="KW-1185">Reference proteome</keyword>
<evidence type="ECO:0000256" key="4">
    <source>
        <dbReference type="ARBA" id="ARBA00022679"/>
    </source>
</evidence>
<dbReference type="Pfam" id="PF00590">
    <property type="entry name" value="TP_methylase"/>
    <property type="match status" value="1"/>
</dbReference>
<dbReference type="PANTHER" id="PTHR43182:SF1">
    <property type="entry name" value="COBALT-PRECORRIN-7 C(5)-METHYLTRANSFERASE"/>
    <property type="match status" value="1"/>
</dbReference>
<evidence type="ECO:0000313" key="8">
    <source>
        <dbReference type="Proteomes" id="UP000294927"/>
    </source>
</evidence>
<comment type="pathway">
    <text evidence="1">Cofactor biosynthesis; adenosylcobalamin biosynthesis.</text>
</comment>
<dbReference type="InterPro" id="IPR035996">
    <property type="entry name" value="4pyrrol_Methylase_sf"/>
</dbReference>
<evidence type="ECO:0000256" key="1">
    <source>
        <dbReference type="ARBA" id="ARBA00004953"/>
    </source>
</evidence>
<proteinExistence type="predicted"/>
<dbReference type="InterPro" id="IPR006365">
    <property type="entry name" value="Cbl_synth_CobL"/>
</dbReference>
<dbReference type="NCBIfam" id="TIGR02469">
    <property type="entry name" value="CbiT"/>
    <property type="match status" value="1"/>
</dbReference>
<evidence type="ECO:0000256" key="5">
    <source>
        <dbReference type="ARBA" id="ARBA00022691"/>
    </source>
</evidence>
<dbReference type="PIRSF" id="PIRSF036428">
    <property type="entry name" value="CobL"/>
    <property type="match status" value="1"/>
</dbReference>
<dbReference type="NCBIfam" id="TIGR02467">
    <property type="entry name" value="CbiE"/>
    <property type="match status" value="1"/>
</dbReference>
<dbReference type="GO" id="GO:0008276">
    <property type="term" value="F:protein methyltransferase activity"/>
    <property type="evidence" value="ECO:0007669"/>
    <property type="project" value="InterPro"/>
</dbReference>
<dbReference type="SUPFAM" id="SSF53790">
    <property type="entry name" value="Tetrapyrrole methylase"/>
    <property type="match status" value="1"/>
</dbReference>
<dbReference type="InterPro" id="IPR050714">
    <property type="entry name" value="Cobalamin_biosynth_MTase"/>
</dbReference>
<dbReference type="EMBL" id="SOCP01000001">
    <property type="protein sequence ID" value="TDV57175.1"/>
    <property type="molecule type" value="Genomic_DNA"/>
</dbReference>
<dbReference type="SUPFAM" id="SSF53335">
    <property type="entry name" value="S-adenosyl-L-methionine-dependent methyltransferases"/>
    <property type="match status" value="1"/>
</dbReference>
<dbReference type="CDD" id="cd11644">
    <property type="entry name" value="Precorrin-6Y-MT"/>
    <property type="match status" value="1"/>
</dbReference>